<feature type="compositionally biased region" description="Polar residues" evidence="8">
    <location>
        <begin position="204"/>
        <end position="213"/>
    </location>
</feature>
<dbReference type="GO" id="GO:0009252">
    <property type="term" value="P:peptidoglycan biosynthetic process"/>
    <property type="evidence" value="ECO:0007669"/>
    <property type="project" value="UniProtKB-UniPathway"/>
</dbReference>
<keyword evidence="12" id="KW-1185">Reference proteome</keyword>
<dbReference type="PANTHER" id="PTHR36699:SF1">
    <property type="entry name" value="L,D-TRANSPEPTIDASE YAFK-RELATED"/>
    <property type="match status" value="1"/>
</dbReference>
<keyword evidence="5 7" id="KW-0573">Peptidoglycan synthesis</keyword>
<gene>
    <name evidence="11" type="ORF">C8E00_101408</name>
</gene>
<dbReference type="InterPro" id="IPR038063">
    <property type="entry name" value="Transpep_catalytic_dom"/>
</dbReference>
<keyword evidence="9" id="KW-0732">Signal</keyword>
<proteinExistence type="inferred from homology"/>
<evidence type="ECO:0000256" key="9">
    <source>
        <dbReference type="SAM" id="SignalP"/>
    </source>
</evidence>
<dbReference type="Proteomes" id="UP000295380">
    <property type="component" value="Unassembled WGS sequence"/>
</dbReference>
<dbReference type="EMBL" id="SOBR01000001">
    <property type="protein sequence ID" value="TDU25016.1"/>
    <property type="molecule type" value="Genomic_DNA"/>
</dbReference>
<evidence type="ECO:0000256" key="4">
    <source>
        <dbReference type="ARBA" id="ARBA00022960"/>
    </source>
</evidence>
<comment type="pathway">
    <text evidence="1 7">Cell wall biogenesis; peptidoglycan biosynthesis.</text>
</comment>
<protein>
    <submittedName>
        <fullName evidence="11">L,D-transpeptidase-like protein</fullName>
    </submittedName>
</protein>
<dbReference type="GO" id="GO:0016740">
    <property type="term" value="F:transferase activity"/>
    <property type="evidence" value="ECO:0007669"/>
    <property type="project" value="UniProtKB-KW"/>
</dbReference>
<reference evidence="11 12" key="1">
    <citation type="submission" date="2019-03" db="EMBL/GenBank/DDBJ databases">
        <title>Genomic Encyclopedia of Type Strains, Phase IV (KMG-IV): sequencing the most valuable type-strain genomes for metagenomic binning, comparative biology and taxonomic classification.</title>
        <authorList>
            <person name="Goeker M."/>
        </authorList>
    </citation>
    <scope>NUCLEOTIDE SEQUENCE [LARGE SCALE GENOMIC DNA]</scope>
    <source>
        <strain evidence="11 12">DSM 6770</strain>
    </source>
</reference>
<comment type="caution">
    <text evidence="11">The sequence shown here is derived from an EMBL/GenBank/DDBJ whole genome shotgun (WGS) entry which is preliminary data.</text>
</comment>
<evidence type="ECO:0000256" key="8">
    <source>
        <dbReference type="SAM" id="MobiDB-lite"/>
    </source>
</evidence>
<dbReference type="Gene3D" id="2.40.440.10">
    <property type="entry name" value="L,D-transpeptidase catalytic domain-like"/>
    <property type="match status" value="1"/>
</dbReference>
<keyword evidence="3" id="KW-0808">Transferase</keyword>
<evidence type="ECO:0000259" key="10">
    <source>
        <dbReference type="PROSITE" id="PS52029"/>
    </source>
</evidence>
<dbReference type="GO" id="GO:0008360">
    <property type="term" value="P:regulation of cell shape"/>
    <property type="evidence" value="ECO:0007669"/>
    <property type="project" value="UniProtKB-UniRule"/>
</dbReference>
<feature type="domain" description="L,D-TPase catalytic" evidence="10">
    <location>
        <begin position="33"/>
        <end position="190"/>
    </location>
</feature>
<evidence type="ECO:0000256" key="2">
    <source>
        <dbReference type="ARBA" id="ARBA00005992"/>
    </source>
</evidence>
<evidence type="ECO:0000256" key="5">
    <source>
        <dbReference type="ARBA" id="ARBA00022984"/>
    </source>
</evidence>
<evidence type="ECO:0000313" key="11">
    <source>
        <dbReference type="EMBL" id="TDU25016.1"/>
    </source>
</evidence>
<keyword evidence="4 7" id="KW-0133">Cell shape</keyword>
<dbReference type="OrthoDB" id="9809748at2"/>
<evidence type="ECO:0000256" key="6">
    <source>
        <dbReference type="ARBA" id="ARBA00023316"/>
    </source>
</evidence>
<feature type="active site" description="Nucleophile" evidence="7">
    <location>
        <position position="166"/>
    </location>
</feature>
<organism evidence="11 12">
    <name type="scientific">Chromohalobacter marismortui</name>
    <dbReference type="NCBI Taxonomy" id="42055"/>
    <lineage>
        <taxon>Bacteria</taxon>
        <taxon>Pseudomonadati</taxon>
        <taxon>Pseudomonadota</taxon>
        <taxon>Gammaproteobacteria</taxon>
        <taxon>Oceanospirillales</taxon>
        <taxon>Halomonadaceae</taxon>
        <taxon>Chromohalobacter</taxon>
    </lineage>
</organism>
<dbReference type="AlphaFoldDB" id="A0A4V3F4F2"/>
<dbReference type="GO" id="GO:0004180">
    <property type="term" value="F:carboxypeptidase activity"/>
    <property type="evidence" value="ECO:0007669"/>
    <property type="project" value="UniProtKB-ARBA"/>
</dbReference>
<dbReference type="GO" id="GO:0071555">
    <property type="term" value="P:cell wall organization"/>
    <property type="evidence" value="ECO:0007669"/>
    <property type="project" value="UniProtKB-UniRule"/>
</dbReference>
<dbReference type="PROSITE" id="PS52029">
    <property type="entry name" value="LD_TPASE"/>
    <property type="match status" value="1"/>
</dbReference>
<evidence type="ECO:0000256" key="1">
    <source>
        <dbReference type="ARBA" id="ARBA00004752"/>
    </source>
</evidence>
<feature type="signal peptide" evidence="9">
    <location>
        <begin position="1"/>
        <end position="27"/>
    </location>
</feature>
<dbReference type="PANTHER" id="PTHR36699">
    <property type="entry name" value="LD-TRANSPEPTIDASE"/>
    <property type="match status" value="1"/>
</dbReference>
<evidence type="ECO:0000313" key="12">
    <source>
        <dbReference type="Proteomes" id="UP000295380"/>
    </source>
</evidence>
<feature type="active site" description="Proton donor/acceptor" evidence="7">
    <location>
        <position position="147"/>
    </location>
</feature>
<accession>A0A4V3F4F2</accession>
<comment type="similarity">
    <text evidence="2">Belongs to the YkuD family.</text>
</comment>
<dbReference type="SUPFAM" id="SSF141523">
    <property type="entry name" value="L,D-transpeptidase catalytic domain-like"/>
    <property type="match status" value="1"/>
</dbReference>
<evidence type="ECO:0000256" key="7">
    <source>
        <dbReference type="PROSITE-ProRule" id="PRU01373"/>
    </source>
</evidence>
<dbReference type="RefSeq" id="WP_133693900.1">
    <property type="nucleotide sequence ID" value="NZ_SOBR01000001.1"/>
</dbReference>
<dbReference type="InterPro" id="IPR005490">
    <property type="entry name" value="LD_TPept_cat_dom"/>
</dbReference>
<sequence>MKRWMQALVMALAGLALLVVGGSYALAAADDEVWVLIDESTATLDIYRGDTRIERFEPVSLGRGGAARLRLKGSEMTPTGEFHINRINRDSKFRTFLGLNYPKLETARRALRAGVMSPTEYADFQEAYYRNGTPPQNTVLGGYIGIHGLGAGDPEIHRLFNWTEGCVAVTNDQIDELTRLVSIGTRVVIRGDDDTSIVPPGDPLQTSIQTPMD</sequence>
<feature type="chain" id="PRO_5020728493" evidence="9">
    <location>
        <begin position="28"/>
        <end position="213"/>
    </location>
</feature>
<dbReference type="Pfam" id="PF03734">
    <property type="entry name" value="YkuD"/>
    <property type="match status" value="1"/>
</dbReference>
<name>A0A4V3F4F2_9GAMM</name>
<feature type="region of interest" description="Disordered" evidence="8">
    <location>
        <begin position="194"/>
        <end position="213"/>
    </location>
</feature>
<evidence type="ECO:0000256" key="3">
    <source>
        <dbReference type="ARBA" id="ARBA00022679"/>
    </source>
</evidence>
<keyword evidence="6 7" id="KW-0961">Cell wall biogenesis/degradation</keyword>
<dbReference type="CDD" id="cd16913">
    <property type="entry name" value="YkuD_like"/>
    <property type="match status" value="1"/>
</dbReference>
<dbReference type="UniPathway" id="UPA00219"/>